<dbReference type="EMBL" id="JAKOGI010000201">
    <property type="protein sequence ID" value="KAJ8440043.1"/>
    <property type="molecule type" value="Genomic_DNA"/>
</dbReference>
<keyword evidence="3" id="KW-1185">Reference proteome</keyword>
<comment type="caution">
    <text evidence="2">The sequence shown here is derived from an EMBL/GenBank/DDBJ whole genome shotgun (WGS) entry which is preliminary data.</text>
</comment>
<proteinExistence type="predicted"/>
<dbReference type="InterPro" id="IPR015157">
    <property type="entry name" value="TMA7"/>
</dbReference>
<evidence type="ECO:0000313" key="2">
    <source>
        <dbReference type="EMBL" id="KAJ8440043.1"/>
    </source>
</evidence>
<sequence>MGAAVPRASQCEQAEITEGLAIRFALRKAKRCNAQYFVIGSNRLCLISKLQNRRRGKAGGKAKPLKQPKKETKEYDEVDLANLQKKKEEEKALKELKAKAQQKGQFGGTGLKKTAEGNEYVTLNVMFTVVVDGDEIWTLHPTKFSEKVNAIAASSLMKVMDAINVGMEYSRER</sequence>
<dbReference type="Proteomes" id="UP001153076">
    <property type="component" value="Unassembled WGS sequence"/>
</dbReference>
<gene>
    <name evidence="2" type="ORF">Cgig2_020531</name>
</gene>
<dbReference type="AlphaFoldDB" id="A0A9Q1KBW8"/>
<reference evidence="2" key="1">
    <citation type="submission" date="2022-04" db="EMBL/GenBank/DDBJ databases">
        <title>Carnegiea gigantea Genome sequencing and assembly v2.</title>
        <authorList>
            <person name="Copetti D."/>
            <person name="Sanderson M.J."/>
            <person name="Burquez A."/>
            <person name="Wojciechowski M.F."/>
        </authorList>
    </citation>
    <scope>NUCLEOTIDE SEQUENCE</scope>
    <source>
        <strain evidence="2">SGP5-SGP5p</strain>
        <tissue evidence="2">Aerial part</tissue>
    </source>
</reference>
<name>A0A9Q1KBW8_9CARY</name>
<feature type="region of interest" description="Disordered" evidence="1">
    <location>
        <begin position="56"/>
        <end position="77"/>
    </location>
</feature>
<accession>A0A9Q1KBW8</accession>
<dbReference type="PANTHER" id="PTHR28632">
    <property type="entry name" value="TRANSLATION MACHINERY-ASSOCIATED PROTEIN 7"/>
    <property type="match status" value="1"/>
</dbReference>
<evidence type="ECO:0008006" key="4">
    <source>
        <dbReference type="Google" id="ProtNLM"/>
    </source>
</evidence>
<evidence type="ECO:0000313" key="3">
    <source>
        <dbReference type="Proteomes" id="UP001153076"/>
    </source>
</evidence>
<organism evidence="2 3">
    <name type="scientific">Carnegiea gigantea</name>
    <dbReference type="NCBI Taxonomy" id="171969"/>
    <lineage>
        <taxon>Eukaryota</taxon>
        <taxon>Viridiplantae</taxon>
        <taxon>Streptophyta</taxon>
        <taxon>Embryophyta</taxon>
        <taxon>Tracheophyta</taxon>
        <taxon>Spermatophyta</taxon>
        <taxon>Magnoliopsida</taxon>
        <taxon>eudicotyledons</taxon>
        <taxon>Gunneridae</taxon>
        <taxon>Pentapetalae</taxon>
        <taxon>Caryophyllales</taxon>
        <taxon>Cactineae</taxon>
        <taxon>Cactaceae</taxon>
        <taxon>Cactoideae</taxon>
        <taxon>Echinocereeae</taxon>
        <taxon>Carnegiea</taxon>
    </lineage>
</organism>
<dbReference type="OrthoDB" id="1748267at2759"/>
<feature type="compositionally biased region" description="Basic residues" evidence="1">
    <location>
        <begin position="56"/>
        <end position="67"/>
    </location>
</feature>
<protein>
    <recommendedName>
        <fullName evidence="4">Coiled-coil domain-containing protein 72 homolog</fullName>
    </recommendedName>
</protein>
<dbReference type="Pfam" id="PF09072">
    <property type="entry name" value="TMA7"/>
    <property type="match status" value="1"/>
</dbReference>
<evidence type="ECO:0000256" key="1">
    <source>
        <dbReference type="SAM" id="MobiDB-lite"/>
    </source>
</evidence>